<dbReference type="InterPro" id="IPR004143">
    <property type="entry name" value="BPL_LPL_catalytic"/>
</dbReference>
<keyword evidence="3" id="KW-1185">Reference proteome</keyword>
<evidence type="ECO:0000259" key="1">
    <source>
        <dbReference type="PROSITE" id="PS51733"/>
    </source>
</evidence>
<organism evidence="2 3">
    <name type="scientific">Stachybotrys chartarum (strain CBS 109288 / IBT 7711)</name>
    <name type="common">Toxic black mold</name>
    <name type="synonym">Stilbospora chartarum</name>
    <dbReference type="NCBI Taxonomy" id="1280523"/>
    <lineage>
        <taxon>Eukaryota</taxon>
        <taxon>Fungi</taxon>
        <taxon>Dikarya</taxon>
        <taxon>Ascomycota</taxon>
        <taxon>Pezizomycotina</taxon>
        <taxon>Sordariomycetes</taxon>
        <taxon>Hypocreomycetidae</taxon>
        <taxon>Hypocreales</taxon>
        <taxon>Stachybotryaceae</taxon>
        <taxon>Stachybotrys</taxon>
    </lineage>
</organism>
<protein>
    <recommendedName>
        <fullName evidence="1">BPL/LPL catalytic domain-containing protein</fullName>
    </recommendedName>
</protein>
<dbReference type="Pfam" id="PF21948">
    <property type="entry name" value="LplA-B_cat"/>
    <property type="match status" value="1"/>
</dbReference>
<gene>
    <name evidence="2" type="ORF">S7711_08777</name>
</gene>
<sequence>MRLGSTRSLLLQRVRGHRRSGALPVGECRRRWSSSPLPLRVLRHQHIVGEDGPGGLVSYDAVEDIQQQHRLEFLKHKQLSREQRDDADAPRPRLLSFEPMPTFTLGRRQQDLNGAQKALLERELVIDLPQRRVPVRGTLKPCVRKTDRGGLTTYHGPGQLVLWPIIDMHSHLYPNFGVASYANHLEVTTQRLLADCFGIKTTTLHDEPGVWVVDTSSSTPGQQPQRKIAALGVHHRRHVTGLGIAVNIDMVVSGSEQVNPWSRFVPCGLEGKTATSVAAVLADRAANVTWDLQDLADRWAAIFEQGLFDVSKRGTETRTT</sequence>
<evidence type="ECO:0000313" key="3">
    <source>
        <dbReference type="Proteomes" id="UP000028045"/>
    </source>
</evidence>
<feature type="domain" description="BPL/LPL catalytic" evidence="1">
    <location>
        <begin position="88"/>
        <end position="307"/>
    </location>
</feature>
<accession>A0A084AIW0</accession>
<dbReference type="AlphaFoldDB" id="A0A084AIW0"/>
<proteinExistence type="predicted"/>
<dbReference type="OrthoDB" id="19908at2759"/>
<dbReference type="Proteomes" id="UP000028045">
    <property type="component" value="Unassembled WGS sequence"/>
</dbReference>
<dbReference type="InterPro" id="IPR045864">
    <property type="entry name" value="aa-tRNA-synth_II/BPL/LPL"/>
</dbReference>
<dbReference type="SUPFAM" id="SSF55681">
    <property type="entry name" value="Class II aaRS and biotin synthetases"/>
    <property type="match status" value="1"/>
</dbReference>
<dbReference type="PROSITE" id="PS51733">
    <property type="entry name" value="BPL_LPL_CATALYTIC"/>
    <property type="match status" value="1"/>
</dbReference>
<dbReference type="GO" id="GO:0009249">
    <property type="term" value="P:protein lipoylation"/>
    <property type="evidence" value="ECO:0007669"/>
    <property type="project" value="TreeGrafter"/>
</dbReference>
<dbReference type="PANTHER" id="PTHR10993">
    <property type="entry name" value="OCTANOYLTRANSFERASE"/>
    <property type="match status" value="1"/>
</dbReference>
<dbReference type="GO" id="GO:0033819">
    <property type="term" value="F:lipoyl(octanoyl) transferase activity"/>
    <property type="evidence" value="ECO:0007669"/>
    <property type="project" value="TreeGrafter"/>
</dbReference>
<reference evidence="2 3" key="1">
    <citation type="journal article" date="2014" name="BMC Genomics">
        <title>Comparative genome sequencing reveals chemotype-specific gene clusters in the toxigenic black mold Stachybotrys.</title>
        <authorList>
            <person name="Semeiks J."/>
            <person name="Borek D."/>
            <person name="Otwinowski Z."/>
            <person name="Grishin N.V."/>
        </authorList>
    </citation>
    <scope>NUCLEOTIDE SEQUENCE [LARGE SCALE GENOMIC DNA]</scope>
    <source>
        <strain evidence="3">CBS 109288 / IBT 7711</strain>
    </source>
</reference>
<dbReference type="Gene3D" id="3.30.930.10">
    <property type="entry name" value="Bira Bifunctional Protein, Domain 2"/>
    <property type="match status" value="1"/>
</dbReference>
<dbReference type="EMBL" id="KL648707">
    <property type="protein sequence ID" value="KEY65239.1"/>
    <property type="molecule type" value="Genomic_DNA"/>
</dbReference>
<name>A0A084AIW0_STACB</name>
<dbReference type="PANTHER" id="PTHR10993:SF7">
    <property type="entry name" value="LIPOYLTRANSFERASE 2, MITOCHONDRIAL-RELATED"/>
    <property type="match status" value="1"/>
</dbReference>
<dbReference type="HOGENOM" id="CLU_035168_0_2_1"/>
<evidence type="ECO:0000313" key="2">
    <source>
        <dbReference type="EMBL" id="KEY65239.1"/>
    </source>
</evidence>